<dbReference type="SUPFAM" id="SSF111331">
    <property type="entry name" value="NAD kinase/diacylglycerol kinase-like"/>
    <property type="match status" value="1"/>
</dbReference>
<dbReference type="RefSeq" id="WP_188978095.1">
    <property type="nucleotide sequence ID" value="NZ_BMPG01000002.1"/>
</dbReference>
<dbReference type="OrthoDB" id="170401at2157"/>
<dbReference type="EMBL" id="BMPG01000002">
    <property type="protein sequence ID" value="GGL60062.1"/>
    <property type="molecule type" value="Genomic_DNA"/>
</dbReference>
<reference evidence="1" key="1">
    <citation type="journal article" date="2014" name="Int. J. Syst. Evol. Microbiol.">
        <title>Complete genome sequence of Corynebacterium casei LMG S-19264T (=DSM 44701T), isolated from a smear-ripened cheese.</title>
        <authorList>
            <consortium name="US DOE Joint Genome Institute (JGI-PGF)"/>
            <person name="Walter F."/>
            <person name="Albersmeier A."/>
            <person name="Kalinowski J."/>
            <person name="Ruckert C."/>
        </authorList>
    </citation>
    <scope>NUCLEOTIDE SEQUENCE</scope>
    <source>
        <strain evidence="1">JCM 19596</strain>
    </source>
</reference>
<reference evidence="1" key="2">
    <citation type="submission" date="2020-09" db="EMBL/GenBank/DDBJ databases">
        <authorList>
            <person name="Sun Q."/>
            <person name="Ohkuma M."/>
        </authorList>
    </citation>
    <scope>NUCLEOTIDE SEQUENCE</scope>
    <source>
        <strain evidence="1">JCM 19596</strain>
    </source>
</reference>
<name>A0A830FC03_9EURY</name>
<dbReference type="InterPro" id="IPR017437">
    <property type="entry name" value="ATP-NAD_kinase_PpnK-typ_C"/>
</dbReference>
<gene>
    <name evidence="1" type="ORF">GCM10009039_17910</name>
</gene>
<protein>
    <recommendedName>
        <fullName evidence="3">ATP-NAD kinase</fullName>
    </recommendedName>
</protein>
<dbReference type="Gene3D" id="2.60.200.30">
    <property type="entry name" value="Probable inorganic polyphosphate/atp-NAD kinase, domain 2"/>
    <property type="match status" value="1"/>
</dbReference>
<keyword evidence="2" id="KW-1185">Reference proteome</keyword>
<evidence type="ECO:0000313" key="1">
    <source>
        <dbReference type="EMBL" id="GGL60062.1"/>
    </source>
</evidence>
<dbReference type="PANTHER" id="PTHR20275">
    <property type="entry name" value="NAD KINASE"/>
    <property type="match status" value="1"/>
</dbReference>
<dbReference type="Pfam" id="PF20143">
    <property type="entry name" value="NAD_kinase_C"/>
    <property type="match status" value="1"/>
</dbReference>
<dbReference type="GO" id="GO:0019674">
    <property type="term" value="P:NAD+ metabolic process"/>
    <property type="evidence" value="ECO:0007669"/>
    <property type="project" value="InterPro"/>
</dbReference>
<dbReference type="PANTHER" id="PTHR20275:SF43">
    <property type="entry name" value="BIFUNCTIONAL NADP PHOSPHATASE_NAD KINASE"/>
    <property type="match status" value="1"/>
</dbReference>
<sequence length="239" mass="24595">MDRVAVVGEGSGEAVALVEDHGASGRAVDAGAVGSYDAAVALGEEALLDVVHADAATPVLPVGAGRGYEGVPRESLPQAVAALVEGDTGTRERATLTVSAGDSSYRALADVMLVTAEVAEISEYGVHTRNATVDEVRADGLLVATPTGSRGYNAAADGPVVEPGAPVVSVVPIAPFRIDHTDWVLSPPLDLTIERDETPVTLLVDRDDVGPLDPDTPVHVEAGRPVELLTTGESRGFYE</sequence>
<dbReference type="GO" id="GO:0003951">
    <property type="term" value="F:NAD+ kinase activity"/>
    <property type="evidence" value="ECO:0007669"/>
    <property type="project" value="InterPro"/>
</dbReference>
<evidence type="ECO:0000313" key="2">
    <source>
        <dbReference type="Proteomes" id="UP000607197"/>
    </source>
</evidence>
<evidence type="ECO:0008006" key="3">
    <source>
        <dbReference type="Google" id="ProtNLM"/>
    </source>
</evidence>
<accession>A0A830FC03</accession>
<dbReference type="InterPro" id="IPR016064">
    <property type="entry name" value="NAD/diacylglycerol_kinase_sf"/>
</dbReference>
<organism evidence="1 2">
    <name type="scientific">Halocalculus aciditolerans</name>
    <dbReference type="NCBI Taxonomy" id="1383812"/>
    <lineage>
        <taxon>Archaea</taxon>
        <taxon>Methanobacteriati</taxon>
        <taxon>Methanobacteriota</taxon>
        <taxon>Stenosarchaea group</taxon>
        <taxon>Halobacteria</taxon>
        <taxon>Halobacteriales</taxon>
        <taxon>Halobacteriaceae</taxon>
        <taxon>Halocalculus</taxon>
    </lineage>
</organism>
<dbReference type="GO" id="GO:0006741">
    <property type="term" value="P:NADP+ biosynthetic process"/>
    <property type="evidence" value="ECO:0007669"/>
    <property type="project" value="TreeGrafter"/>
</dbReference>
<dbReference type="Proteomes" id="UP000607197">
    <property type="component" value="Unassembled WGS sequence"/>
</dbReference>
<dbReference type="AlphaFoldDB" id="A0A830FC03"/>
<proteinExistence type="predicted"/>
<comment type="caution">
    <text evidence="1">The sequence shown here is derived from an EMBL/GenBank/DDBJ whole genome shotgun (WGS) entry which is preliminary data.</text>
</comment>